<dbReference type="EMBL" id="KZ819440">
    <property type="protein sequence ID" value="PWN39863.1"/>
    <property type="molecule type" value="Genomic_DNA"/>
</dbReference>
<keyword evidence="2" id="KW-1185">Reference proteome</keyword>
<evidence type="ECO:0000313" key="2">
    <source>
        <dbReference type="Proteomes" id="UP000245783"/>
    </source>
</evidence>
<dbReference type="InParanoid" id="A0A316VTU1"/>
<dbReference type="GeneID" id="37037155"/>
<evidence type="ECO:0000313" key="1">
    <source>
        <dbReference type="EMBL" id="PWN39863.1"/>
    </source>
</evidence>
<gene>
    <name evidence="1" type="ORF">IE81DRAFT_332020</name>
</gene>
<name>A0A316VTU1_9BASI</name>
<reference evidence="1 2" key="1">
    <citation type="journal article" date="2018" name="Mol. Biol. Evol.">
        <title>Broad Genomic Sampling Reveals a Smut Pathogenic Ancestry of the Fungal Clade Ustilaginomycotina.</title>
        <authorList>
            <person name="Kijpornyongpan T."/>
            <person name="Mondo S.J."/>
            <person name="Barry K."/>
            <person name="Sandor L."/>
            <person name="Lee J."/>
            <person name="Lipzen A."/>
            <person name="Pangilinan J."/>
            <person name="LaButti K."/>
            <person name="Hainaut M."/>
            <person name="Henrissat B."/>
            <person name="Grigoriev I.V."/>
            <person name="Spatafora J.W."/>
            <person name="Aime M.C."/>
        </authorList>
    </citation>
    <scope>NUCLEOTIDE SEQUENCE [LARGE SCALE GENOMIC DNA]</scope>
    <source>
        <strain evidence="1 2">MCA 4658</strain>
    </source>
</reference>
<protein>
    <submittedName>
        <fullName evidence="1">Uncharacterized protein</fullName>
    </submittedName>
</protein>
<organism evidence="1 2">
    <name type="scientific">Ceraceosorus guamensis</name>
    <dbReference type="NCBI Taxonomy" id="1522189"/>
    <lineage>
        <taxon>Eukaryota</taxon>
        <taxon>Fungi</taxon>
        <taxon>Dikarya</taxon>
        <taxon>Basidiomycota</taxon>
        <taxon>Ustilaginomycotina</taxon>
        <taxon>Exobasidiomycetes</taxon>
        <taxon>Ceraceosorales</taxon>
        <taxon>Ceraceosoraceae</taxon>
        <taxon>Ceraceosorus</taxon>
    </lineage>
</organism>
<dbReference type="Proteomes" id="UP000245783">
    <property type="component" value="Unassembled WGS sequence"/>
</dbReference>
<sequence>MLPHWTRLFDPAPALAPAPAPATAATASSSLLYTLEQDHSLAVRITACHALGALLHASAKSGMLNAAQERRSQLRFIVPSHKLKLREAYRERWLRTRMRSSRWGGAGAGVAGASASLAPDEQDHSMPLLATLLNTIEADDCEDGIATQAWSTLAALIDRHPVEQ</sequence>
<dbReference type="RefSeq" id="XP_025367023.1">
    <property type="nucleotide sequence ID" value="XM_025515285.1"/>
</dbReference>
<dbReference type="AlphaFoldDB" id="A0A316VTU1"/>
<accession>A0A316VTU1</accession>
<proteinExistence type="predicted"/>